<evidence type="ECO:0000313" key="1">
    <source>
        <dbReference type="EMBL" id="ATC92309.1"/>
    </source>
</evidence>
<reference evidence="1 2" key="1">
    <citation type="submission" date="2015-06" db="EMBL/GenBank/DDBJ databases">
        <authorList>
            <person name="Xie B.-B."/>
            <person name="Rong J.-C."/>
            <person name="Qin Q.-L."/>
            <person name="Zhang Y.-Z."/>
        </authorList>
    </citation>
    <scope>NUCLEOTIDE SEQUENCE [LARGE SCALE GENOMIC DNA]</scope>
    <source>
        <strain evidence="1 2">KMM 3549</strain>
    </source>
</reference>
<gene>
    <name evidence="1" type="ORF">PISS_b0121</name>
</gene>
<sequence>MFATRRSQPFISTFHFFHLLFLSQNKLHLVGIIMSGSKPNHPE</sequence>
<evidence type="ECO:0000313" key="2">
    <source>
        <dbReference type="Proteomes" id="UP000217258"/>
    </source>
</evidence>
<proteinExistence type="predicted"/>
<dbReference type="Proteomes" id="UP000217258">
    <property type="component" value="Chromosome II"/>
</dbReference>
<keyword evidence="2" id="KW-1185">Reference proteome</keyword>
<organism evidence="1 2">
    <name type="scientific">Pseudoalteromonas issachenkonii</name>
    <dbReference type="NCBI Taxonomy" id="152297"/>
    <lineage>
        <taxon>Bacteria</taxon>
        <taxon>Pseudomonadati</taxon>
        <taxon>Pseudomonadota</taxon>
        <taxon>Gammaproteobacteria</taxon>
        <taxon>Alteromonadales</taxon>
        <taxon>Pseudoalteromonadaceae</taxon>
        <taxon>Pseudoalteromonas</taxon>
    </lineage>
</organism>
<accession>A0ABN5C7G6</accession>
<dbReference type="EMBL" id="CP011031">
    <property type="protein sequence ID" value="ATC92309.1"/>
    <property type="molecule type" value="Genomic_DNA"/>
</dbReference>
<protein>
    <submittedName>
        <fullName evidence="1">Uncharacterized protein</fullName>
    </submittedName>
</protein>
<name>A0ABN5C7G6_9GAMM</name>